<sequence>MQAISRAFPEDEEPLLPDFKDLNYPEFLPTLVLDFDGVLAKIGHDVADGGLQAAKASVQRGIGESVVSFL</sequence>
<gene>
    <name evidence="1" type="ORF">EPH_0072650</name>
</gene>
<organism evidence="1 2">
    <name type="scientific">Eimeria praecox</name>
    <dbReference type="NCBI Taxonomy" id="51316"/>
    <lineage>
        <taxon>Eukaryota</taxon>
        <taxon>Sar</taxon>
        <taxon>Alveolata</taxon>
        <taxon>Apicomplexa</taxon>
        <taxon>Conoidasida</taxon>
        <taxon>Coccidia</taxon>
        <taxon>Eucoccidiorida</taxon>
        <taxon>Eimeriorina</taxon>
        <taxon>Eimeriidae</taxon>
        <taxon>Eimeria</taxon>
    </lineage>
</organism>
<dbReference type="OrthoDB" id="445750at2759"/>
<dbReference type="VEuPathDB" id="ToxoDB:EPH_0072650"/>
<dbReference type="Proteomes" id="UP000018201">
    <property type="component" value="Unassembled WGS sequence"/>
</dbReference>
<keyword evidence="2" id="KW-1185">Reference proteome</keyword>
<accession>U6H4B3</accession>
<reference evidence="1" key="1">
    <citation type="submission" date="2013-10" db="EMBL/GenBank/DDBJ databases">
        <title>Genomic analysis of the causative agents of coccidiosis in chickens.</title>
        <authorList>
            <person name="Reid A.J."/>
            <person name="Blake D."/>
            <person name="Billington K."/>
            <person name="Browne H."/>
            <person name="Dunn M."/>
            <person name="Hung S."/>
            <person name="Kawahara F."/>
            <person name="Miranda-Saavedra D."/>
            <person name="Mourier T."/>
            <person name="Nagra H."/>
            <person name="Otto T.D."/>
            <person name="Rawlings N."/>
            <person name="Sanchez A."/>
            <person name="Sanders M."/>
            <person name="Subramaniam C."/>
            <person name="Tay Y."/>
            <person name="Dear P."/>
            <person name="Doerig C."/>
            <person name="Gruber A."/>
            <person name="Parkinson J."/>
            <person name="Shirley M."/>
            <person name="Wan K.L."/>
            <person name="Berriman M."/>
            <person name="Tomley F."/>
            <person name="Pain A."/>
        </authorList>
    </citation>
    <scope>NUCLEOTIDE SEQUENCE [LARGE SCALE GENOMIC DNA]</scope>
    <source>
        <strain evidence="1">Houghton</strain>
    </source>
</reference>
<evidence type="ECO:0000313" key="2">
    <source>
        <dbReference type="Proteomes" id="UP000018201"/>
    </source>
</evidence>
<reference evidence="1" key="2">
    <citation type="submission" date="2013-10" db="EMBL/GenBank/DDBJ databases">
        <authorList>
            <person name="Aslett M."/>
        </authorList>
    </citation>
    <scope>NUCLEOTIDE SEQUENCE [LARGE SCALE GENOMIC DNA]</scope>
    <source>
        <strain evidence="1">Houghton</strain>
    </source>
</reference>
<name>U6H4B3_9EIME</name>
<dbReference type="EMBL" id="HG697430">
    <property type="protein sequence ID" value="CDI87431.1"/>
    <property type="molecule type" value="Genomic_DNA"/>
</dbReference>
<protein>
    <submittedName>
        <fullName evidence="1">Uncharacterized protein</fullName>
    </submittedName>
</protein>
<evidence type="ECO:0000313" key="1">
    <source>
        <dbReference type="EMBL" id="CDI87431.1"/>
    </source>
</evidence>
<dbReference type="AlphaFoldDB" id="U6H4B3"/>
<proteinExistence type="predicted"/>